<dbReference type="GO" id="GO:0012505">
    <property type="term" value="C:endomembrane system"/>
    <property type="evidence" value="ECO:0007669"/>
    <property type="project" value="UniProtKB-SubCell"/>
</dbReference>
<dbReference type="RefSeq" id="WP_171319670.1">
    <property type="nucleotide sequence ID" value="NZ_JABFCY010000024.1"/>
</dbReference>
<name>A0A849KU48_9HYPH</name>
<evidence type="ECO:0000256" key="3">
    <source>
        <dbReference type="ARBA" id="ARBA00022692"/>
    </source>
</evidence>
<keyword evidence="10" id="KW-1185">Reference proteome</keyword>
<comment type="caution">
    <text evidence="9">The sequence shown here is derived from an EMBL/GenBank/DDBJ whole genome shotgun (WGS) entry which is preliminary data.</text>
</comment>
<evidence type="ECO:0000259" key="8">
    <source>
        <dbReference type="Pfam" id="PF04335"/>
    </source>
</evidence>
<dbReference type="Gene3D" id="3.10.450.230">
    <property type="entry name" value="VirB8 protein"/>
    <property type="match status" value="1"/>
</dbReference>
<dbReference type="AlphaFoldDB" id="A0A849KU48"/>
<proteinExistence type="inferred from homology"/>
<dbReference type="Pfam" id="PF04335">
    <property type="entry name" value="VirB8"/>
    <property type="match status" value="1"/>
</dbReference>
<comment type="similarity">
    <text evidence="1">Belongs to the virB8 family.</text>
</comment>
<comment type="subcellular location">
    <subcellularLocation>
        <location evidence="6">Endomembrane system</location>
        <topology evidence="6">Single-pass membrane protein</topology>
    </subcellularLocation>
</comment>
<evidence type="ECO:0000256" key="4">
    <source>
        <dbReference type="ARBA" id="ARBA00022989"/>
    </source>
</evidence>
<protein>
    <recommendedName>
        <fullName evidence="2">Type IV secretion system protein virB8</fullName>
    </recommendedName>
</protein>
<dbReference type="GO" id="GO:0016020">
    <property type="term" value="C:membrane"/>
    <property type="evidence" value="ECO:0007669"/>
    <property type="project" value="InterPro"/>
</dbReference>
<evidence type="ECO:0000256" key="2">
    <source>
        <dbReference type="ARBA" id="ARBA00014420"/>
    </source>
</evidence>
<dbReference type="GO" id="GO:0030255">
    <property type="term" value="P:protein secretion by the type IV secretion system"/>
    <property type="evidence" value="ECO:0007669"/>
    <property type="project" value="InterPro"/>
</dbReference>
<sequence>MSGIVQKDDLKEYFERSRRWEQDELRSALRSKRLAWTVAAIASIGMIVSVGAVAALAPLKSVEPFLVRVDNTNGIVDTVASLKDAPVTLDDAMSRYFVAKYVRSRESYSPDTAKFNYDVVSNMSTGPVQETYANWVSGNNPNSPQRVYGSQTKVSVDITSVQLVRPGLASVRYRQTIEYEQNRTTKHFIATVVYQLLPDADLSIQQRLINPVAFAVTEYRTDPEVVE</sequence>
<evidence type="ECO:0000256" key="5">
    <source>
        <dbReference type="ARBA" id="ARBA00023136"/>
    </source>
</evidence>
<feature type="transmembrane region" description="Helical" evidence="7">
    <location>
        <begin position="34"/>
        <end position="57"/>
    </location>
</feature>
<evidence type="ECO:0000313" key="10">
    <source>
        <dbReference type="Proteomes" id="UP000574931"/>
    </source>
</evidence>
<evidence type="ECO:0000256" key="7">
    <source>
        <dbReference type="SAM" id="Phobius"/>
    </source>
</evidence>
<dbReference type="Proteomes" id="UP000574931">
    <property type="component" value="Unassembled WGS sequence"/>
</dbReference>
<dbReference type="InterPro" id="IPR026264">
    <property type="entry name" value="VirB8/PtlE"/>
</dbReference>
<evidence type="ECO:0000256" key="6">
    <source>
        <dbReference type="ARBA" id="ARBA00037847"/>
    </source>
</evidence>
<feature type="domain" description="Bacterial virulence protein VirB8" evidence="8">
    <location>
        <begin position="17"/>
        <end position="224"/>
    </location>
</feature>
<dbReference type="InterPro" id="IPR007430">
    <property type="entry name" value="VirB8"/>
</dbReference>
<dbReference type="InterPro" id="IPR032710">
    <property type="entry name" value="NTF2-like_dom_sf"/>
</dbReference>
<dbReference type="SUPFAM" id="SSF54427">
    <property type="entry name" value="NTF2-like"/>
    <property type="match status" value="1"/>
</dbReference>
<evidence type="ECO:0000313" key="9">
    <source>
        <dbReference type="EMBL" id="NNU63377.1"/>
    </source>
</evidence>
<evidence type="ECO:0000256" key="1">
    <source>
        <dbReference type="ARBA" id="ARBA00011070"/>
    </source>
</evidence>
<dbReference type="PIRSF" id="PIRSF003299">
    <property type="entry name" value="VirB8_PtlE"/>
    <property type="match status" value="1"/>
</dbReference>
<dbReference type="CDD" id="cd16424">
    <property type="entry name" value="VirB8"/>
    <property type="match status" value="1"/>
</dbReference>
<accession>A0A849KU48</accession>
<keyword evidence="3 7" id="KW-0812">Transmembrane</keyword>
<organism evidence="9 10">
    <name type="scientific">Ochrobactrum soli</name>
    <dbReference type="NCBI Taxonomy" id="2448455"/>
    <lineage>
        <taxon>Bacteria</taxon>
        <taxon>Pseudomonadati</taxon>
        <taxon>Pseudomonadota</taxon>
        <taxon>Alphaproteobacteria</taxon>
        <taxon>Hyphomicrobiales</taxon>
        <taxon>Brucellaceae</taxon>
        <taxon>Brucella/Ochrobactrum group</taxon>
        <taxon>Ochrobactrum</taxon>
    </lineage>
</organism>
<dbReference type="EMBL" id="JABFCY010000024">
    <property type="protein sequence ID" value="NNU63377.1"/>
    <property type="molecule type" value="Genomic_DNA"/>
</dbReference>
<gene>
    <name evidence="9" type="ORF">HKX02_24420</name>
</gene>
<keyword evidence="4 7" id="KW-1133">Transmembrane helix</keyword>
<reference evidence="9 10" key="1">
    <citation type="submission" date="2020-05" db="EMBL/GenBank/DDBJ databases">
        <title>Draft Genome Sequence of Ochrobactrum soli Isolated from Stable Fly Gut.</title>
        <authorList>
            <person name="Pileggi M.T."/>
            <person name="Vazhakkala L.J."/>
            <person name="Wong C.N."/>
        </authorList>
    </citation>
    <scope>NUCLEOTIDE SEQUENCE [LARGE SCALE GENOMIC DNA]</scope>
    <source>
        <strain evidence="9 10">MTP-C0764</strain>
    </source>
</reference>
<keyword evidence="5 7" id="KW-0472">Membrane</keyword>